<dbReference type="PROSITE" id="PS50887">
    <property type="entry name" value="GGDEF"/>
    <property type="match status" value="1"/>
</dbReference>
<keyword evidence="1" id="KW-0812">Transmembrane</keyword>
<dbReference type="InterPro" id="IPR000160">
    <property type="entry name" value="GGDEF_dom"/>
</dbReference>
<dbReference type="InterPro" id="IPR050706">
    <property type="entry name" value="Cyclic-di-GMP_PDE-like"/>
</dbReference>
<evidence type="ECO:0000259" key="3">
    <source>
        <dbReference type="PROSITE" id="PS50887"/>
    </source>
</evidence>
<dbReference type="SMART" id="SM00267">
    <property type="entry name" value="GGDEF"/>
    <property type="match status" value="1"/>
</dbReference>
<dbReference type="SMART" id="SM00052">
    <property type="entry name" value="EAL"/>
    <property type="match status" value="1"/>
</dbReference>
<gene>
    <name evidence="4" type="ORF">AR1Y2_0479</name>
</gene>
<dbReference type="NCBIfam" id="TIGR00254">
    <property type="entry name" value="GGDEF"/>
    <property type="match status" value="1"/>
</dbReference>
<dbReference type="Pfam" id="PF00990">
    <property type="entry name" value="GGDEF"/>
    <property type="match status" value="1"/>
</dbReference>
<feature type="domain" description="EAL" evidence="2">
    <location>
        <begin position="232"/>
        <end position="490"/>
    </location>
</feature>
<keyword evidence="1" id="KW-1133">Transmembrane helix</keyword>
<reference evidence="4 5" key="1">
    <citation type="submission" date="2019-05" db="EMBL/GenBank/DDBJ databases">
        <title>Complete genome sequencing of Anaerostipes rhamnosivorans.</title>
        <authorList>
            <person name="Bui T.P.N."/>
            <person name="de Vos W.M."/>
        </authorList>
    </citation>
    <scope>NUCLEOTIDE SEQUENCE [LARGE SCALE GENOMIC DNA]</scope>
    <source>
        <strain evidence="4 5">1y2</strain>
    </source>
</reference>
<dbReference type="InterPro" id="IPR035919">
    <property type="entry name" value="EAL_sf"/>
</dbReference>
<dbReference type="InterPro" id="IPR029787">
    <property type="entry name" value="Nucleotide_cyclase"/>
</dbReference>
<keyword evidence="1" id="KW-0472">Membrane</keyword>
<dbReference type="CDD" id="cd01948">
    <property type="entry name" value="EAL"/>
    <property type="match status" value="1"/>
</dbReference>
<name>A0A4P8IDT9_9FIRM</name>
<dbReference type="SUPFAM" id="SSF141868">
    <property type="entry name" value="EAL domain-like"/>
    <property type="match status" value="1"/>
</dbReference>
<evidence type="ECO:0000256" key="1">
    <source>
        <dbReference type="SAM" id="Phobius"/>
    </source>
</evidence>
<dbReference type="PROSITE" id="PS50883">
    <property type="entry name" value="EAL"/>
    <property type="match status" value="1"/>
</dbReference>
<dbReference type="KEGG" id="arf:AR1Y2_0479"/>
<evidence type="ECO:0000313" key="5">
    <source>
        <dbReference type="Proteomes" id="UP000298653"/>
    </source>
</evidence>
<dbReference type="PANTHER" id="PTHR33121">
    <property type="entry name" value="CYCLIC DI-GMP PHOSPHODIESTERASE PDEF"/>
    <property type="match status" value="1"/>
</dbReference>
<dbReference type="InterPro" id="IPR043128">
    <property type="entry name" value="Rev_trsase/Diguanyl_cyclase"/>
</dbReference>
<feature type="transmembrane region" description="Helical" evidence="1">
    <location>
        <begin position="12"/>
        <end position="34"/>
    </location>
</feature>
<dbReference type="RefSeq" id="WP_243118828.1">
    <property type="nucleotide sequence ID" value="NZ_CP040058.1"/>
</dbReference>
<dbReference type="Proteomes" id="UP000298653">
    <property type="component" value="Chromosome"/>
</dbReference>
<feature type="domain" description="GGDEF" evidence="3">
    <location>
        <begin position="97"/>
        <end position="227"/>
    </location>
</feature>
<dbReference type="AlphaFoldDB" id="A0A4P8IDT9"/>
<protein>
    <submittedName>
        <fullName evidence="4">Sensory box/GGDEF family protein</fullName>
    </submittedName>
</protein>
<dbReference type="Gene3D" id="3.30.70.270">
    <property type="match status" value="1"/>
</dbReference>
<organism evidence="4 5">
    <name type="scientific">Anaerostipes rhamnosivorans</name>
    <dbReference type="NCBI Taxonomy" id="1229621"/>
    <lineage>
        <taxon>Bacteria</taxon>
        <taxon>Bacillati</taxon>
        <taxon>Bacillota</taxon>
        <taxon>Clostridia</taxon>
        <taxon>Lachnospirales</taxon>
        <taxon>Lachnospiraceae</taxon>
        <taxon>Anaerostipes</taxon>
    </lineage>
</organism>
<dbReference type="InterPro" id="IPR001633">
    <property type="entry name" value="EAL_dom"/>
</dbReference>
<evidence type="ECO:0000259" key="2">
    <source>
        <dbReference type="PROSITE" id="PS50883"/>
    </source>
</evidence>
<dbReference type="SUPFAM" id="SSF55073">
    <property type="entry name" value="Nucleotide cyclase"/>
    <property type="match status" value="1"/>
</dbReference>
<dbReference type="Gene3D" id="3.20.20.450">
    <property type="entry name" value="EAL domain"/>
    <property type="match status" value="1"/>
</dbReference>
<dbReference type="EMBL" id="CP040058">
    <property type="protein sequence ID" value="QCP33933.1"/>
    <property type="molecule type" value="Genomic_DNA"/>
</dbReference>
<sequence length="490" mass="56171">MKNNKRIVRDKGAFAFLKIRSACVWIVLVSLSFLMISSTFKLKTVIICSVFVSLVLYYRSRFRQLKTAALTDPLTGGMNEAAFCLAYEKLAAHMKAGTYAVVFMNIKGFKLINENFGSSAGNATLKYVSSKLEHFIRTGETAARDNSDCFFLCLKEHSAQNITRRLLDLSADINSFNKITDIEYELTLLYGIYLVDDPSLDVTIVQDRARSACRKQDGAGPCYIYHPGMAKQLRIEYELNSLFESSIKNRYFQVYLQPKIRLSDRTITGAEALARWIHPEKGMICPGDFIPLFEENDKICRLDLYVFEEVCIYLQARIKRQKALFPISVNLSRAHFKNLNFLRKFSEIKKKYQIPDGIIEFELTEYSFLDEQQRKLVKNCITEMHRLGFQCALDDFGVGFSTLALLKDFDIDTVKLDRQFFADMTNVKAVHLISGFIEIANKLGIQLVAEGIETQEQIQILESVHCETVQGYYFSKPLSVPDFEQWEDTI</sequence>
<dbReference type="Pfam" id="PF00563">
    <property type="entry name" value="EAL"/>
    <property type="match status" value="1"/>
</dbReference>
<evidence type="ECO:0000313" key="4">
    <source>
        <dbReference type="EMBL" id="QCP33933.1"/>
    </source>
</evidence>
<accession>A0A4P8IDT9</accession>
<keyword evidence="5" id="KW-1185">Reference proteome</keyword>
<proteinExistence type="predicted"/>
<dbReference type="GO" id="GO:0071111">
    <property type="term" value="F:cyclic-guanylate-specific phosphodiesterase activity"/>
    <property type="evidence" value="ECO:0007669"/>
    <property type="project" value="InterPro"/>
</dbReference>
<dbReference type="PANTHER" id="PTHR33121:SF71">
    <property type="entry name" value="OXYGEN SENSOR PROTEIN DOSP"/>
    <property type="match status" value="1"/>
</dbReference>